<dbReference type="PANTHER" id="PTHR31339:SF9">
    <property type="entry name" value="PLASMIN AND FIBRONECTIN-BINDING PROTEIN A"/>
    <property type="match status" value="1"/>
</dbReference>
<evidence type="ECO:0000256" key="1">
    <source>
        <dbReference type="ARBA" id="ARBA00008834"/>
    </source>
</evidence>
<reference evidence="5" key="2">
    <citation type="submission" date="2020-09" db="EMBL/GenBank/DDBJ databases">
        <authorList>
            <person name="Sun Q."/>
            <person name="Zhou Y."/>
        </authorList>
    </citation>
    <scope>NUCLEOTIDE SEQUENCE</scope>
    <source>
        <strain evidence="5">CGMCC 1.15447</strain>
    </source>
</reference>
<evidence type="ECO:0000313" key="6">
    <source>
        <dbReference type="Proteomes" id="UP000648801"/>
    </source>
</evidence>
<dbReference type="Pfam" id="PF00295">
    <property type="entry name" value="Glyco_hydro_28"/>
    <property type="match status" value="1"/>
</dbReference>
<protein>
    <submittedName>
        <fullName evidence="5">Exo-poly-alpha-D-galacturonosidase</fullName>
    </submittedName>
</protein>
<dbReference type="PANTHER" id="PTHR31339">
    <property type="entry name" value="PECTIN LYASE-RELATED"/>
    <property type="match status" value="1"/>
</dbReference>
<keyword evidence="2 4" id="KW-0378">Hydrolase</keyword>
<name>A0A916W1Z6_9BACT</name>
<evidence type="ECO:0000256" key="4">
    <source>
        <dbReference type="RuleBase" id="RU361169"/>
    </source>
</evidence>
<dbReference type="EMBL" id="BMJB01000001">
    <property type="protein sequence ID" value="GGA60692.1"/>
    <property type="molecule type" value="Genomic_DNA"/>
</dbReference>
<dbReference type="PROSITE" id="PS51318">
    <property type="entry name" value="TAT"/>
    <property type="match status" value="1"/>
</dbReference>
<comment type="caution">
    <text evidence="5">The sequence shown here is derived from an EMBL/GenBank/DDBJ whole genome shotgun (WGS) entry which is preliminary data.</text>
</comment>
<evidence type="ECO:0000313" key="5">
    <source>
        <dbReference type="EMBL" id="GGA60692.1"/>
    </source>
</evidence>
<dbReference type="InterPro" id="IPR000743">
    <property type="entry name" value="Glyco_hydro_28"/>
</dbReference>
<dbReference type="Gene3D" id="2.160.20.10">
    <property type="entry name" value="Single-stranded right-handed beta-helix, Pectin lyase-like"/>
    <property type="match status" value="1"/>
</dbReference>
<evidence type="ECO:0000256" key="2">
    <source>
        <dbReference type="ARBA" id="ARBA00022801"/>
    </source>
</evidence>
<dbReference type="InterPro" id="IPR006311">
    <property type="entry name" value="TAT_signal"/>
</dbReference>
<gene>
    <name evidence="5" type="ORF">GCM10011507_10290</name>
</gene>
<dbReference type="Proteomes" id="UP000648801">
    <property type="component" value="Unassembled WGS sequence"/>
</dbReference>
<keyword evidence="6" id="KW-1185">Reference proteome</keyword>
<dbReference type="AlphaFoldDB" id="A0A916W1Z6"/>
<dbReference type="GO" id="GO:0004650">
    <property type="term" value="F:polygalacturonase activity"/>
    <property type="evidence" value="ECO:0007669"/>
    <property type="project" value="InterPro"/>
</dbReference>
<evidence type="ECO:0000256" key="3">
    <source>
        <dbReference type="ARBA" id="ARBA00023295"/>
    </source>
</evidence>
<dbReference type="SUPFAM" id="SSF51126">
    <property type="entry name" value="Pectin lyase-like"/>
    <property type="match status" value="1"/>
</dbReference>
<dbReference type="InterPro" id="IPR011050">
    <property type="entry name" value="Pectin_lyase_fold/virulence"/>
</dbReference>
<comment type="similarity">
    <text evidence="1 4">Belongs to the glycosyl hydrolase 28 family.</text>
</comment>
<dbReference type="RefSeq" id="WP_229668726.1">
    <property type="nucleotide sequence ID" value="NZ_BMJB01000001.1"/>
</dbReference>
<dbReference type="GO" id="GO:0005975">
    <property type="term" value="P:carbohydrate metabolic process"/>
    <property type="evidence" value="ECO:0007669"/>
    <property type="project" value="InterPro"/>
</dbReference>
<dbReference type="InterPro" id="IPR012334">
    <property type="entry name" value="Pectin_lyas_fold"/>
</dbReference>
<accession>A0A916W1Z6</accession>
<proteinExistence type="inferred from homology"/>
<organism evidence="5 6">
    <name type="scientific">Edaphobacter acidisoli</name>
    <dbReference type="NCBI Taxonomy" id="2040573"/>
    <lineage>
        <taxon>Bacteria</taxon>
        <taxon>Pseudomonadati</taxon>
        <taxon>Acidobacteriota</taxon>
        <taxon>Terriglobia</taxon>
        <taxon>Terriglobales</taxon>
        <taxon>Acidobacteriaceae</taxon>
        <taxon>Edaphobacter</taxon>
    </lineage>
</organism>
<sequence length="578" mass="61471">MHSEQNSLWTRRQWLTKAPVTALAGAAAAGMLPDQAVASPLSSHSNNDFGARVYNVRDFGAKGDGVSIDTAAVQRTINTCAQDNGGIVLIPAGRFQIGSVELKSNVTLRIAAGGTLLGSADGKQYHAVDAIPLSGDTTLVDGNWALLYAVHAKNVTIEGPGTIDGQGYQFHSPVRGQLPPSGIGGSKRPYHVLAYQCEGLTIRHLDLIDCAYHSVRVIESKRVHMDSLYIHNRVNGNNDGFHFISAQYLTVSNCIVLSQDDACALFGSCQYVTITNSTFSTRWSVFRFGGGQVRDIAISNCVLHQVYGCPIKFQGNPGSSYENISFSNLVLDDVTGPIHVGVGPRAPRHTPPGTPVRDDMMTAHSGESTTPAVLRNVSFSNIHGTVTTNPGQIDESRVTSNANPGEKHSCIVFNCVGGATMENVSLSDVHLTFGGGGTAEDAARRDLPEFAGEYFMLGPMPAYGLYARGVRGLTISNVRLQVASQDLRPAVIFDNITDCSVMGLSIDADAKAESALRIINSQQVLLTAPRVLTETKVFLATEGARSKGVIVDGGDLALVTTPVTFNSGASPETVKLRS</sequence>
<keyword evidence="3 4" id="KW-0326">Glycosidase</keyword>
<dbReference type="InterPro" id="IPR051801">
    <property type="entry name" value="GH28_Enzymes"/>
</dbReference>
<reference evidence="5" key="1">
    <citation type="journal article" date="2014" name="Int. J. Syst. Evol. Microbiol.">
        <title>Complete genome sequence of Corynebacterium casei LMG S-19264T (=DSM 44701T), isolated from a smear-ripened cheese.</title>
        <authorList>
            <consortium name="US DOE Joint Genome Institute (JGI-PGF)"/>
            <person name="Walter F."/>
            <person name="Albersmeier A."/>
            <person name="Kalinowski J."/>
            <person name="Ruckert C."/>
        </authorList>
    </citation>
    <scope>NUCLEOTIDE SEQUENCE</scope>
    <source>
        <strain evidence="5">CGMCC 1.15447</strain>
    </source>
</reference>